<sequence>MAKIENISNTRMVDTSNYLPATQLYIKNVEDYLLGKYGEIKPVWIGLLDSLAFQYEVFQMSKAAIRTNGMVTQTSRGLCPNPSIKIMNDASIQVQKLVQSLAISPMAESKLKMEEKDTTDEFLSALTN</sequence>
<accession>A0A6I2U343</accession>
<comment type="caution">
    <text evidence="1">The sequence shown here is derived from an EMBL/GenBank/DDBJ whole genome shotgun (WGS) entry which is preliminary data.</text>
</comment>
<dbReference type="RefSeq" id="WP_154482441.1">
    <property type="nucleotide sequence ID" value="NZ_VUNF01000028.1"/>
</dbReference>
<gene>
    <name evidence="1" type="ORF">FYJ72_12230</name>
</gene>
<evidence type="ECO:0008006" key="3">
    <source>
        <dbReference type="Google" id="ProtNLM"/>
    </source>
</evidence>
<dbReference type="Pfam" id="PF05119">
    <property type="entry name" value="Terminase_4"/>
    <property type="match status" value="1"/>
</dbReference>
<name>A0A6I2U343_9BACT</name>
<dbReference type="Proteomes" id="UP000450161">
    <property type="component" value="Unassembled WGS sequence"/>
</dbReference>
<proteinExistence type="predicted"/>
<protein>
    <recommendedName>
        <fullName evidence="3">Phage terminase small subunit P27 family</fullName>
    </recommendedName>
</protein>
<evidence type="ECO:0000313" key="1">
    <source>
        <dbReference type="EMBL" id="MST78410.1"/>
    </source>
</evidence>
<dbReference type="EMBL" id="VUNF01000028">
    <property type="protein sequence ID" value="MST78410.1"/>
    <property type="molecule type" value="Genomic_DNA"/>
</dbReference>
<evidence type="ECO:0000313" key="2">
    <source>
        <dbReference type="Proteomes" id="UP000450161"/>
    </source>
</evidence>
<dbReference type="InterPro" id="IPR006448">
    <property type="entry name" value="Phage_term_ssu_P27"/>
</dbReference>
<reference evidence="1 2" key="1">
    <citation type="submission" date="2019-08" db="EMBL/GenBank/DDBJ databases">
        <title>In-depth cultivation of the pig gut microbiome towards novel bacterial diversity and tailored functional studies.</title>
        <authorList>
            <person name="Wylensek D."/>
            <person name="Hitch T.C.A."/>
            <person name="Clavel T."/>
        </authorList>
    </citation>
    <scope>NUCLEOTIDE SEQUENCE [LARGE SCALE GENOMIC DNA]</scope>
    <source>
        <strain evidence="1 2">LKV-178-WT-2C</strain>
    </source>
</reference>
<dbReference type="AlphaFoldDB" id="A0A6I2U343"/>
<organism evidence="1 2">
    <name type="scientific">Segatella copri</name>
    <dbReference type="NCBI Taxonomy" id="165179"/>
    <lineage>
        <taxon>Bacteria</taxon>
        <taxon>Pseudomonadati</taxon>
        <taxon>Bacteroidota</taxon>
        <taxon>Bacteroidia</taxon>
        <taxon>Bacteroidales</taxon>
        <taxon>Prevotellaceae</taxon>
        <taxon>Segatella</taxon>
    </lineage>
</organism>